<name>B8CG76_THAPS</name>
<dbReference type="STRING" id="35128.B8CG76"/>
<dbReference type="SUPFAM" id="SSF52833">
    <property type="entry name" value="Thioredoxin-like"/>
    <property type="match status" value="1"/>
</dbReference>
<dbReference type="RefSeq" id="XP_002295220.1">
    <property type="nucleotide sequence ID" value="XM_002295184.1"/>
</dbReference>
<dbReference type="HOGENOM" id="CLU_069253_0_4_1"/>
<reference evidence="2 3" key="2">
    <citation type="journal article" date="2008" name="Nature">
        <title>The Phaeodactylum genome reveals the evolutionary history of diatom genomes.</title>
        <authorList>
            <person name="Bowler C."/>
            <person name="Allen A.E."/>
            <person name="Badger J.H."/>
            <person name="Grimwood J."/>
            <person name="Jabbari K."/>
            <person name="Kuo A."/>
            <person name="Maheswari U."/>
            <person name="Martens C."/>
            <person name="Maumus F."/>
            <person name="Otillar R.P."/>
            <person name="Rayko E."/>
            <person name="Salamov A."/>
            <person name="Vandepoele K."/>
            <person name="Beszteri B."/>
            <person name="Gruber A."/>
            <person name="Heijde M."/>
            <person name="Katinka M."/>
            <person name="Mock T."/>
            <person name="Valentin K."/>
            <person name="Verret F."/>
            <person name="Berges J.A."/>
            <person name="Brownlee C."/>
            <person name="Cadoret J.P."/>
            <person name="Chiovitti A."/>
            <person name="Choi C.J."/>
            <person name="Coesel S."/>
            <person name="De Martino A."/>
            <person name="Detter J.C."/>
            <person name="Durkin C."/>
            <person name="Falciatore A."/>
            <person name="Fournet J."/>
            <person name="Haruta M."/>
            <person name="Huysman M.J."/>
            <person name="Jenkins B.D."/>
            <person name="Jiroutova K."/>
            <person name="Jorgensen R.E."/>
            <person name="Joubert Y."/>
            <person name="Kaplan A."/>
            <person name="Kroger N."/>
            <person name="Kroth P.G."/>
            <person name="La Roche J."/>
            <person name="Lindquist E."/>
            <person name="Lommer M."/>
            <person name="Martin-Jezequel V."/>
            <person name="Lopez P.J."/>
            <person name="Lucas S."/>
            <person name="Mangogna M."/>
            <person name="McGinnis K."/>
            <person name="Medlin L.K."/>
            <person name="Montsant A."/>
            <person name="Oudot-Le Secq M.P."/>
            <person name="Napoli C."/>
            <person name="Obornik M."/>
            <person name="Parker M.S."/>
            <person name="Petit J.L."/>
            <person name="Porcel B.M."/>
            <person name="Poulsen N."/>
            <person name="Robison M."/>
            <person name="Rychlewski L."/>
            <person name="Rynearson T.A."/>
            <person name="Schmutz J."/>
            <person name="Shapiro H."/>
            <person name="Siaut M."/>
            <person name="Stanley M."/>
            <person name="Sussman M.R."/>
            <person name="Taylor A.R."/>
            <person name="Vardi A."/>
            <person name="von Dassow P."/>
            <person name="Vyverman W."/>
            <person name="Willis A."/>
            <person name="Wyrwicz L.S."/>
            <person name="Rokhsar D.S."/>
            <person name="Weissenbach J."/>
            <person name="Armbrust E.V."/>
            <person name="Green B.R."/>
            <person name="Van de Peer Y."/>
            <person name="Grigoriev I.V."/>
        </authorList>
    </citation>
    <scope>NUCLEOTIDE SEQUENCE [LARGE SCALE GENOMIC DNA]</scope>
    <source>
        <strain evidence="2 3">CCMP1335</strain>
    </source>
</reference>
<evidence type="ECO:0000313" key="3">
    <source>
        <dbReference type="Proteomes" id="UP000001449"/>
    </source>
</evidence>
<dbReference type="GeneID" id="7448278"/>
<dbReference type="Proteomes" id="UP000001449">
    <property type="component" value="Chromosome 23"/>
</dbReference>
<keyword evidence="3" id="KW-1185">Reference proteome</keyword>
<dbReference type="InterPro" id="IPR001853">
    <property type="entry name" value="DSBA-like_thioredoxin_dom"/>
</dbReference>
<dbReference type="Pfam" id="PF01323">
    <property type="entry name" value="DSBA"/>
    <property type="match status" value="1"/>
</dbReference>
<dbReference type="PaxDb" id="35128-Thaps12012"/>
<dbReference type="InterPro" id="IPR036249">
    <property type="entry name" value="Thioredoxin-like_sf"/>
</dbReference>
<organism evidence="2 3">
    <name type="scientific">Thalassiosira pseudonana</name>
    <name type="common">Marine diatom</name>
    <name type="synonym">Cyclotella nana</name>
    <dbReference type="NCBI Taxonomy" id="35128"/>
    <lineage>
        <taxon>Eukaryota</taxon>
        <taxon>Sar</taxon>
        <taxon>Stramenopiles</taxon>
        <taxon>Ochrophyta</taxon>
        <taxon>Bacillariophyta</taxon>
        <taxon>Coscinodiscophyceae</taxon>
        <taxon>Thalassiosirophycidae</taxon>
        <taxon>Thalassiosirales</taxon>
        <taxon>Thalassiosiraceae</taxon>
        <taxon>Thalassiosira</taxon>
    </lineage>
</organism>
<reference evidence="2 3" key="1">
    <citation type="journal article" date="2004" name="Science">
        <title>The genome of the diatom Thalassiosira pseudonana: ecology, evolution, and metabolism.</title>
        <authorList>
            <person name="Armbrust E.V."/>
            <person name="Berges J.A."/>
            <person name="Bowler C."/>
            <person name="Green B.R."/>
            <person name="Martinez D."/>
            <person name="Putnam N.H."/>
            <person name="Zhou S."/>
            <person name="Allen A.E."/>
            <person name="Apt K.E."/>
            <person name="Bechner M."/>
            <person name="Brzezinski M.A."/>
            <person name="Chaal B.K."/>
            <person name="Chiovitti A."/>
            <person name="Davis A.K."/>
            <person name="Demarest M.S."/>
            <person name="Detter J.C."/>
            <person name="Glavina T."/>
            <person name="Goodstein D."/>
            <person name="Hadi M.Z."/>
            <person name="Hellsten U."/>
            <person name="Hildebrand M."/>
            <person name="Jenkins B.D."/>
            <person name="Jurka J."/>
            <person name="Kapitonov V.V."/>
            <person name="Kroger N."/>
            <person name="Lau W.W."/>
            <person name="Lane T.W."/>
            <person name="Larimer F.W."/>
            <person name="Lippmeier J.C."/>
            <person name="Lucas S."/>
            <person name="Medina M."/>
            <person name="Montsant A."/>
            <person name="Obornik M."/>
            <person name="Parker M.S."/>
            <person name="Palenik B."/>
            <person name="Pazour G.J."/>
            <person name="Richardson P.M."/>
            <person name="Rynearson T.A."/>
            <person name="Saito M.A."/>
            <person name="Schwartz D.C."/>
            <person name="Thamatrakoln K."/>
            <person name="Valentin K."/>
            <person name="Vardi A."/>
            <person name="Wilkerson F.P."/>
            <person name="Rokhsar D.S."/>
        </authorList>
    </citation>
    <scope>NUCLEOTIDE SEQUENCE [LARGE SCALE GENOMIC DNA]</scope>
    <source>
        <strain evidence="2 3">CCMP1335</strain>
    </source>
</reference>
<sequence length="189" mass="21073">MIDPGTKTDGEEFEAYNIRRWGSSGWTHSLKRAGRKVGANFNDWKVWPNTLKAHQLIAYVTDPKRHGENESKPTTTSECNAAIFDAMYECGENISLTETLVKIATDRLGVSQSEVPLLQTHLENNEGGKDVMREIQTGRKRYNIQGVPYFIIGAVDGEQSLGRPYGFSGAQDPSTFVEIFEELAASLEE</sequence>
<dbReference type="KEGG" id="tps:THAPSDRAFT_12012"/>
<evidence type="ECO:0000259" key="1">
    <source>
        <dbReference type="Pfam" id="PF01323"/>
    </source>
</evidence>
<dbReference type="Gene3D" id="3.40.30.10">
    <property type="entry name" value="Glutaredoxin"/>
    <property type="match status" value="1"/>
</dbReference>
<dbReference type="InParanoid" id="B8CG76"/>
<protein>
    <recommendedName>
        <fullName evidence="1">DSBA-like thioredoxin domain-containing protein</fullName>
    </recommendedName>
</protein>
<dbReference type="PANTHER" id="PTHR13887:SF41">
    <property type="entry name" value="THIOREDOXIN SUPERFAMILY PROTEIN"/>
    <property type="match status" value="1"/>
</dbReference>
<dbReference type="OMA" id="AYNIRRW"/>
<dbReference type="EMBL" id="CM000654">
    <property type="protein sequence ID" value="EED87524.1"/>
    <property type="molecule type" value="Genomic_DNA"/>
</dbReference>
<dbReference type="AlphaFoldDB" id="B8CG76"/>
<proteinExistence type="predicted"/>
<dbReference type="eggNOG" id="ENOG502S2Z6">
    <property type="taxonomic scope" value="Eukaryota"/>
</dbReference>
<evidence type="ECO:0000313" key="2">
    <source>
        <dbReference type="EMBL" id="EED87524.1"/>
    </source>
</evidence>
<dbReference type="GO" id="GO:0016491">
    <property type="term" value="F:oxidoreductase activity"/>
    <property type="evidence" value="ECO:0007669"/>
    <property type="project" value="InterPro"/>
</dbReference>
<dbReference type="PANTHER" id="PTHR13887">
    <property type="entry name" value="GLUTATHIONE S-TRANSFERASE KAPPA"/>
    <property type="match status" value="1"/>
</dbReference>
<accession>B8CG76</accession>
<feature type="domain" description="DSBA-like thioredoxin" evidence="1">
    <location>
        <begin position="41"/>
        <end position="178"/>
    </location>
</feature>
<gene>
    <name evidence="2" type="ORF">THAPSDRAFT_12012</name>
</gene>